<dbReference type="PRINTS" id="PR00260">
    <property type="entry name" value="CHEMTRNSDUCR"/>
</dbReference>
<dbReference type="PANTHER" id="PTHR32089">
    <property type="entry name" value="METHYL-ACCEPTING CHEMOTAXIS PROTEIN MCPB"/>
    <property type="match status" value="1"/>
</dbReference>
<evidence type="ECO:0000256" key="10">
    <source>
        <dbReference type="SAM" id="Phobius"/>
    </source>
</evidence>
<dbReference type="PROSITE" id="PS50885">
    <property type="entry name" value="HAMP"/>
    <property type="match status" value="1"/>
</dbReference>
<evidence type="ECO:0000256" key="9">
    <source>
        <dbReference type="PROSITE-ProRule" id="PRU00284"/>
    </source>
</evidence>
<dbReference type="EMBL" id="RQHW01000028">
    <property type="protein sequence ID" value="TGN19564.1"/>
    <property type="molecule type" value="Genomic_DNA"/>
</dbReference>
<evidence type="ECO:0000313" key="14">
    <source>
        <dbReference type="Proteomes" id="UP000298058"/>
    </source>
</evidence>
<dbReference type="OrthoDB" id="304661at2"/>
<evidence type="ECO:0000256" key="3">
    <source>
        <dbReference type="ARBA" id="ARBA00022500"/>
    </source>
</evidence>
<feature type="domain" description="HAMP" evidence="12">
    <location>
        <begin position="492"/>
        <end position="540"/>
    </location>
</feature>
<keyword evidence="7 9" id="KW-0807">Transducer</keyword>
<organism evidence="13 14">
    <name type="scientific">Leptospira idonii</name>
    <dbReference type="NCBI Taxonomy" id="1193500"/>
    <lineage>
        <taxon>Bacteria</taxon>
        <taxon>Pseudomonadati</taxon>
        <taxon>Spirochaetota</taxon>
        <taxon>Spirochaetia</taxon>
        <taxon>Leptospirales</taxon>
        <taxon>Leptospiraceae</taxon>
        <taxon>Leptospira</taxon>
    </lineage>
</organism>
<dbReference type="Pfam" id="PF02743">
    <property type="entry name" value="dCache_1"/>
    <property type="match status" value="1"/>
</dbReference>
<gene>
    <name evidence="13" type="ORF">EHS15_07185</name>
</gene>
<dbReference type="SMART" id="SM00283">
    <property type="entry name" value="MA"/>
    <property type="match status" value="1"/>
</dbReference>
<evidence type="ECO:0000256" key="5">
    <source>
        <dbReference type="ARBA" id="ARBA00022989"/>
    </source>
</evidence>
<dbReference type="Gene3D" id="3.30.450.20">
    <property type="entry name" value="PAS domain"/>
    <property type="match status" value="1"/>
</dbReference>
<evidence type="ECO:0000256" key="2">
    <source>
        <dbReference type="ARBA" id="ARBA00022475"/>
    </source>
</evidence>
<name>A0A4R9LYV2_9LEPT</name>
<evidence type="ECO:0000313" key="13">
    <source>
        <dbReference type="EMBL" id="TGN19564.1"/>
    </source>
</evidence>
<dbReference type="GO" id="GO:0005886">
    <property type="term" value="C:plasma membrane"/>
    <property type="evidence" value="ECO:0007669"/>
    <property type="project" value="UniProtKB-SubCell"/>
</dbReference>
<evidence type="ECO:0000256" key="8">
    <source>
        <dbReference type="ARBA" id="ARBA00029447"/>
    </source>
</evidence>
<proteinExistence type="inferred from homology"/>
<sequence>MKLFKRYNRQLLFASQGLSLGLIVPIGVAITYLLLELRPKQLSSFLISVLVASVASQIINFLIVPKRIKQIKNYLVRKESGEVISPEDYLFAWNTVTKLPFISAFAGALQWILASAIILVPFYMLEDTTKTQSFYLENILIFLALLNVISSYVFLENASHFLLREGAFDKEFTPKEDPFYRRLGTTIPIMFSIAIILLSDVYMMVSFKINANALEKAYSNQLGNFNSSNEAAMDVMFNAVESNIQEFASRPEVKEAILSGKYDRLTPALRKILEVPSSFLENTYVASMEEGYPIVASGSVNRDGLGFKLSTNPVLKENLASALAGKTHFGVAEISPVTKKIVIFISTPVLDEKGKTIGIVGFPFLIGEAMQSLLKSVKIGNTGYSFMMDRANRMVWHPNPKYLMMDLSDSDFEKRADEAGENGSIENDWEGSIFLIRKKTNQKHGFQFYSTIDLNEIEQECYDALDDLMYLSITGALVIAFFMYFLFYIRFKPIRAIELALGKMDQGDLREKAFLESADEFGKLVQGLNRTIGHVAEVVSVNQAISDDMAASAEEMSIALNNLSSNAQTQAAAAEEISASIEEISAAVQNVDGQAENQFQKVEFLKKQMSELSRIIESMNAQVGKASSEVKHITDEAKSGQTSLDSMRNSISKISNSSQEIGSVIEIINNISEQINLLALNAAIEAARAGTYGRGFAVVADEIGKLADKTATSIKDIDELIQANEKEINNGTETIETTISLIQRIIQGVNSFHQMTESIETNTKEQLVINNKVSDEVEKVNQISKGIKLSMEEQKNAIGEVAQAIFSINDLTQSTAAGLEEMTATSNGIANLAETLKKKINFFKIKVKA</sequence>
<evidence type="ECO:0000259" key="11">
    <source>
        <dbReference type="PROSITE" id="PS50111"/>
    </source>
</evidence>
<keyword evidence="6 10" id="KW-0472">Membrane</keyword>
<dbReference type="CDD" id="cd18773">
    <property type="entry name" value="PDC1_HK_sensor"/>
    <property type="match status" value="1"/>
</dbReference>
<dbReference type="InterPro" id="IPR029151">
    <property type="entry name" value="Sensor-like_sf"/>
</dbReference>
<dbReference type="Pfam" id="PF00672">
    <property type="entry name" value="HAMP"/>
    <property type="match status" value="1"/>
</dbReference>
<evidence type="ECO:0000256" key="7">
    <source>
        <dbReference type="ARBA" id="ARBA00023224"/>
    </source>
</evidence>
<keyword evidence="2" id="KW-1003">Cell membrane</keyword>
<dbReference type="CDD" id="cd06225">
    <property type="entry name" value="HAMP"/>
    <property type="match status" value="1"/>
</dbReference>
<dbReference type="Pfam" id="PF00015">
    <property type="entry name" value="MCPsignal"/>
    <property type="match status" value="1"/>
</dbReference>
<evidence type="ECO:0000256" key="6">
    <source>
        <dbReference type="ARBA" id="ARBA00023136"/>
    </source>
</evidence>
<dbReference type="InterPro" id="IPR033479">
    <property type="entry name" value="dCache_1"/>
</dbReference>
<feature type="transmembrane region" description="Helical" evidence="10">
    <location>
        <begin position="135"/>
        <end position="155"/>
    </location>
</feature>
<feature type="transmembrane region" description="Helical" evidence="10">
    <location>
        <begin position="183"/>
        <end position="205"/>
    </location>
</feature>
<dbReference type="SUPFAM" id="SSF58104">
    <property type="entry name" value="Methyl-accepting chemotaxis protein (MCP) signaling domain"/>
    <property type="match status" value="2"/>
</dbReference>
<keyword evidence="4 10" id="KW-0812">Transmembrane</keyword>
<comment type="caution">
    <text evidence="13">The sequence shown here is derived from an EMBL/GenBank/DDBJ whole genome shotgun (WGS) entry which is preliminary data.</text>
</comment>
<keyword evidence="14" id="KW-1185">Reference proteome</keyword>
<keyword evidence="5 10" id="KW-1133">Transmembrane helix</keyword>
<dbReference type="GO" id="GO:0007165">
    <property type="term" value="P:signal transduction"/>
    <property type="evidence" value="ECO:0007669"/>
    <property type="project" value="UniProtKB-KW"/>
</dbReference>
<dbReference type="Proteomes" id="UP000298058">
    <property type="component" value="Unassembled WGS sequence"/>
</dbReference>
<dbReference type="RefSeq" id="WP_135759880.1">
    <property type="nucleotide sequence ID" value="NZ_RQHW01000028.1"/>
</dbReference>
<feature type="transmembrane region" description="Helical" evidence="10">
    <location>
        <begin position="99"/>
        <end position="123"/>
    </location>
</feature>
<dbReference type="AlphaFoldDB" id="A0A4R9LYV2"/>
<dbReference type="SUPFAM" id="SSF103190">
    <property type="entry name" value="Sensory domain-like"/>
    <property type="match status" value="1"/>
</dbReference>
<dbReference type="InterPro" id="IPR004089">
    <property type="entry name" value="MCPsignal_dom"/>
</dbReference>
<dbReference type="InterPro" id="IPR003660">
    <property type="entry name" value="HAMP_dom"/>
</dbReference>
<dbReference type="InterPro" id="IPR004090">
    <property type="entry name" value="Chemotax_Me-accpt_rcpt"/>
</dbReference>
<feature type="transmembrane region" description="Helical" evidence="10">
    <location>
        <begin position="41"/>
        <end position="64"/>
    </location>
</feature>
<evidence type="ECO:0000256" key="4">
    <source>
        <dbReference type="ARBA" id="ARBA00022692"/>
    </source>
</evidence>
<reference evidence="13" key="1">
    <citation type="journal article" date="2019" name="PLoS Negl. Trop. Dis.">
        <title>Revisiting the worldwide diversity of Leptospira species in the environment.</title>
        <authorList>
            <person name="Vincent A.T."/>
            <person name="Schiettekatte O."/>
            <person name="Bourhy P."/>
            <person name="Veyrier F.J."/>
            <person name="Picardeau M."/>
        </authorList>
    </citation>
    <scope>NUCLEOTIDE SEQUENCE [LARGE SCALE GENOMIC DNA]</scope>
    <source>
        <strain evidence="13">201300427</strain>
    </source>
</reference>
<feature type="transmembrane region" description="Helical" evidence="10">
    <location>
        <begin position="12"/>
        <end position="35"/>
    </location>
</feature>
<keyword evidence="3" id="KW-0145">Chemotaxis</keyword>
<dbReference type="PANTHER" id="PTHR32089:SF112">
    <property type="entry name" value="LYSOZYME-LIKE PROTEIN-RELATED"/>
    <property type="match status" value="1"/>
</dbReference>
<comment type="subcellular location">
    <subcellularLocation>
        <location evidence="1">Cell membrane</location>
        <topology evidence="1">Multi-pass membrane protein</topology>
    </subcellularLocation>
</comment>
<dbReference type="GO" id="GO:0006935">
    <property type="term" value="P:chemotaxis"/>
    <property type="evidence" value="ECO:0007669"/>
    <property type="project" value="UniProtKB-KW"/>
</dbReference>
<accession>A0A4R9LYV2</accession>
<comment type="similarity">
    <text evidence="8">Belongs to the methyl-accepting chemotaxis (MCP) protein family.</text>
</comment>
<dbReference type="Gene3D" id="6.10.340.10">
    <property type="match status" value="1"/>
</dbReference>
<dbReference type="GO" id="GO:0004888">
    <property type="term" value="F:transmembrane signaling receptor activity"/>
    <property type="evidence" value="ECO:0007669"/>
    <property type="project" value="InterPro"/>
</dbReference>
<feature type="transmembrane region" description="Helical" evidence="10">
    <location>
        <begin position="468"/>
        <end position="489"/>
    </location>
</feature>
<evidence type="ECO:0000256" key="1">
    <source>
        <dbReference type="ARBA" id="ARBA00004651"/>
    </source>
</evidence>
<feature type="domain" description="Methyl-accepting transducer" evidence="11">
    <location>
        <begin position="545"/>
        <end position="809"/>
    </location>
</feature>
<dbReference type="Gene3D" id="1.10.287.950">
    <property type="entry name" value="Methyl-accepting chemotaxis protein"/>
    <property type="match status" value="1"/>
</dbReference>
<protein>
    <submittedName>
        <fullName evidence="13">Methyl-accepting chemotaxis protein</fullName>
    </submittedName>
</protein>
<evidence type="ECO:0000259" key="12">
    <source>
        <dbReference type="PROSITE" id="PS50885"/>
    </source>
</evidence>
<dbReference type="PROSITE" id="PS50111">
    <property type="entry name" value="CHEMOTAXIS_TRANSDUC_2"/>
    <property type="match status" value="1"/>
</dbReference>